<evidence type="ECO:0000313" key="3">
    <source>
        <dbReference type="EMBL" id="CAK8677392.1"/>
    </source>
</evidence>
<accession>A0ABP0FGF8</accession>
<dbReference type="PANTHER" id="PTHR13318">
    <property type="entry name" value="PARTNER OF PAIRED, ISOFORM B-RELATED"/>
    <property type="match status" value="1"/>
</dbReference>
<dbReference type="InterPro" id="IPR001810">
    <property type="entry name" value="F-box_dom"/>
</dbReference>
<keyword evidence="1" id="KW-0833">Ubl conjugation pathway</keyword>
<evidence type="ECO:0000313" key="4">
    <source>
        <dbReference type="Proteomes" id="UP001642483"/>
    </source>
</evidence>
<dbReference type="InterPro" id="IPR032675">
    <property type="entry name" value="LRR_dom_sf"/>
</dbReference>
<dbReference type="Proteomes" id="UP001642483">
    <property type="component" value="Unassembled WGS sequence"/>
</dbReference>
<reference evidence="3 4" key="1">
    <citation type="submission" date="2024-02" db="EMBL/GenBank/DDBJ databases">
        <authorList>
            <person name="Daric V."/>
            <person name="Darras S."/>
        </authorList>
    </citation>
    <scope>NUCLEOTIDE SEQUENCE [LARGE SCALE GENOMIC DNA]</scope>
</reference>
<evidence type="ECO:0000259" key="2">
    <source>
        <dbReference type="PROSITE" id="PS50181"/>
    </source>
</evidence>
<dbReference type="SUPFAM" id="SSF52047">
    <property type="entry name" value="RNI-like"/>
    <property type="match status" value="1"/>
</dbReference>
<dbReference type="PROSITE" id="PS50181">
    <property type="entry name" value="FBOX"/>
    <property type="match status" value="1"/>
</dbReference>
<gene>
    <name evidence="3" type="ORF">CVLEPA_LOCUS6776</name>
</gene>
<comment type="caution">
    <text evidence="3">The sequence shown here is derived from an EMBL/GenBank/DDBJ whole genome shotgun (WGS) entry which is preliminary data.</text>
</comment>
<dbReference type="SMART" id="SM00367">
    <property type="entry name" value="LRR_CC"/>
    <property type="match status" value="6"/>
</dbReference>
<dbReference type="InterPro" id="IPR057207">
    <property type="entry name" value="FBXL15_LRR"/>
</dbReference>
<dbReference type="Pfam" id="PF25372">
    <property type="entry name" value="DUF7885"/>
    <property type="match status" value="1"/>
</dbReference>
<dbReference type="SMART" id="SM00256">
    <property type="entry name" value="FBOX"/>
    <property type="match status" value="1"/>
</dbReference>
<feature type="domain" description="F-box" evidence="2">
    <location>
        <begin position="23"/>
        <end position="70"/>
    </location>
</feature>
<dbReference type="SUPFAM" id="SSF81383">
    <property type="entry name" value="F-box domain"/>
    <property type="match status" value="1"/>
</dbReference>
<dbReference type="InterPro" id="IPR006553">
    <property type="entry name" value="Leu-rich_rpt_Cys-con_subtyp"/>
</dbReference>
<dbReference type="EMBL" id="CAWYQH010000046">
    <property type="protein sequence ID" value="CAK8677392.1"/>
    <property type="molecule type" value="Genomic_DNA"/>
</dbReference>
<dbReference type="PANTHER" id="PTHR13318:SF190">
    <property type="entry name" value="PARTNER OF PAIRED, ISOFORM B"/>
    <property type="match status" value="1"/>
</dbReference>
<organism evidence="3 4">
    <name type="scientific">Clavelina lepadiformis</name>
    <name type="common">Light-bulb sea squirt</name>
    <name type="synonym">Ascidia lepadiformis</name>
    <dbReference type="NCBI Taxonomy" id="159417"/>
    <lineage>
        <taxon>Eukaryota</taxon>
        <taxon>Metazoa</taxon>
        <taxon>Chordata</taxon>
        <taxon>Tunicata</taxon>
        <taxon>Ascidiacea</taxon>
        <taxon>Aplousobranchia</taxon>
        <taxon>Clavelinidae</taxon>
        <taxon>Clavelina</taxon>
    </lineage>
</organism>
<evidence type="ECO:0000256" key="1">
    <source>
        <dbReference type="ARBA" id="ARBA00022786"/>
    </source>
</evidence>
<keyword evidence="4" id="KW-1185">Reference proteome</keyword>
<protein>
    <recommendedName>
        <fullName evidence="2">F-box domain-containing protein</fullName>
    </recommendedName>
</protein>
<sequence length="445" mass="50658">MEDSVQDSSNSDSDCSSVEYATDVEWSKLPDEIWLQIFSHLPQYTLLTDLRLVSRLFNSLAFDPSLWKVMDLTDWIGHSPLLIAFIEALDRVIDRVSQHLRVLSFCEESGKRVFGSYKRWLFYEFSHVVHLELIDCDVIRTTIMNEIRQHCTKIETLVLDGCSNVDDEAMKVVSKFEHLSILDISGCSQVTDEGVNYIAEMPCQITQFISFDVWHLSDKSIVNLVNKQTKIEILTLYGDDLTDKSVIDACHCLPNLKNFEIFDCTNLTDESVYALCGKVSLERLHFQRATKNISTKAINHLFQEKPLVNLKDLSVSFTDAVVDETVNAISSGCPNLKNIELDWCSEVTDESIDNLVKSCRKLEFLCLNGLTKLKGNWLAEIDHYLPKLQSLTIAFCTGISDDKIKNVLLRQPDLLVSSNEKGCEEVARRGDVDFVVRQITLEDFD</sequence>
<dbReference type="Gene3D" id="3.80.10.10">
    <property type="entry name" value="Ribonuclease Inhibitor"/>
    <property type="match status" value="2"/>
</dbReference>
<name>A0ABP0FGF8_CLALP</name>
<proteinExistence type="predicted"/>
<dbReference type="InterPro" id="IPR036047">
    <property type="entry name" value="F-box-like_dom_sf"/>
</dbReference>
<dbReference type="Pfam" id="PF12937">
    <property type="entry name" value="F-box-like"/>
    <property type="match status" value="1"/>
</dbReference>